<comment type="subcellular location">
    <subcellularLocation>
        <location evidence="1">Membrane</location>
    </subcellularLocation>
</comment>
<dbReference type="InterPro" id="IPR009695">
    <property type="entry name" value="Diacylglyc_glucosyltr_N"/>
</dbReference>
<dbReference type="Pfam" id="PF06925">
    <property type="entry name" value="MGDG_synth"/>
    <property type="match status" value="1"/>
</dbReference>
<feature type="domain" description="Diacylglycerol glucosyltransferase N-terminal" evidence="6">
    <location>
        <begin position="15"/>
        <end position="165"/>
    </location>
</feature>
<sequence>MKKVLIVIGDAGAGHLSCANATRNAIKKLDSTISVEIIDIFQFSKMSRLYNFVQYLVSGSKLIEFLFNTSFTLINKSKFCSELAYFFALSPIVKPTLKYLREYNPDLVISNNALTTEVLSRCKKEFQFKYVITVPDLVTMVRWWASSEADLIFSPTEKATEELLSFNPNCNILTGYYPLRDIKEFSEEEIHDFRKIFCKEHDFEFERDIILITGCGVSTAGLVRRLKSFILNTNYQLIILTGKDTKLKRRLEKRFQRNKRVYISGYTNEILKLFVISDLIISKTGPATVLEIEKVNKKAIFTEPPVIQEFGNVEYIKDNPNFSYIGSNYEKLPELVERMLVKDTIKYQSEIKDANSIANIILKL</sequence>
<gene>
    <name evidence="7" type="ORF">GX656_00210</name>
</gene>
<evidence type="ECO:0000259" key="6">
    <source>
        <dbReference type="Pfam" id="PF06925"/>
    </source>
</evidence>
<name>A0A847CZF3_9BACT</name>
<keyword evidence="3" id="KW-0328">Glycosyltransferase</keyword>
<evidence type="ECO:0000313" key="7">
    <source>
        <dbReference type="EMBL" id="NLD25055.1"/>
    </source>
</evidence>
<accession>A0A847CZF3</accession>
<dbReference type="SUPFAM" id="SSF53756">
    <property type="entry name" value="UDP-Glycosyltransferase/glycogen phosphorylase"/>
    <property type="match status" value="1"/>
</dbReference>
<comment type="similarity">
    <text evidence="2">Belongs to the glycosyltransferase 28 family.</text>
</comment>
<dbReference type="EMBL" id="JAAZBX010000001">
    <property type="protein sequence ID" value="NLD25055.1"/>
    <property type="molecule type" value="Genomic_DNA"/>
</dbReference>
<dbReference type="Gene3D" id="3.40.50.2000">
    <property type="entry name" value="Glycogen Phosphorylase B"/>
    <property type="match status" value="1"/>
</dbReference>
<dbReference type="InterPro" id="IPR050519">
    <property type="entry name" value="Glycosyltransf_28_UgtP"/>
</dbReference>
<evidence type="ECO:0000313" key="8">
    <source>
        <dbReference type="Proteomes" id="UP000545876"/>
    </source>
</evidence>
<dbReference type="PANTHER" id="PTHR43025">
    <property type="entry name" value="MONOGALACTOSYLDIACYLGLYCEROL SYNTHASE"/>
    <property type="match status" value="1"/>
</dbReference>
<evidence type="ECO:0000256" key="3">
    <source>
        <dbReference type="ARBA" id="ARBA00022676"/>
    </source>
</evidence>
<evidence type="ECO:0000259" key="5">
    <source>
        <dbReference type="Pfam" id="PF04101"/>
    </source>
</evidence>
<dbReference type="Proteomes" id="UP000545876">
    <property type="component" value="Unassembled WGS sequence"/>
</dbReference>
<dbReference type="InterPro" id="IPR007235">
    <property type="entry name" value="Glyco_trans_28_C"/>
</dbReference>
<organism evidence="7 8">
    <name type="scientific">Candidatus Dojkabacteria bacterium</name>
    <dbReference type="NCBI Taxonomy" id="2099670"/>
    <lineage>
        <taxon>Bacteria</taxon>
        <taxon>Candidatus Dojkabacteria</taxon>
    </lineage>
</organism>
<evidence type="ECO:0008006" key="9">
    <source>
        <dbReference type="Google" id="ProtNLM"/>
    </source>
</evidence>
<dbReference type="GO" id="GO:0016020">
    <property type="term" value="C:membrane"/>
    <property type="evidence" value="ECO:0007669"/>
    <property type="project" value="UniProtKB-SubCell"/>
</dbReference>
<protein>
    <recommendedName>
        <fullName evidence="9">Glycosyltransferase</fullName>
    </recommendedName>
</protein>
<dbReference type="AlphaFoldDB" id="A0A847CZF3"/>
<proteinExistence type="inferred from homology"/>
<evidence type="ECO:0000256" key="4">
    <source>
        <dbReference type="ARBA" id="ARBA00022679"/>
    </source>
</evidence>
<dbReference type="Pfam" id="PF04101">
    <property type="entry name" value="Glyco_tran_28_C"/>
    <property type="match status" value="1"/>
</dbReference>
<dbReference type="GO" id="GO:0009247">
    <property type="term" value="P:glycolipid biosynthetic process"/>
    <property type="evidence" value="ECO:0007669"/>
    <property type="project" value="InterPro"/>
</dbReference>
<keyword evidence="4" id="KW-0808">Transferase</keyword>
<dbReference type="PANTHER" id="PTHR43025:SF3">
    <property type="entry name" value="MONOGALACTOSYLDIACYLGLYCEROL SYNTHASE 1, CHLOROPLASTIC"/>
    <property type="match status" value="1"/>
</dbReference>
<feature type="domain" description="Glycosyl transferase family 28 C-terminal" evidence="5">
    <location>
        <begin position="232"/>
        <end position="301"/>
    </location>
</feature>
<comment type="caution">
    <text evidence="7">The sequence shown here is derived from an EMBL/GenBank/DDBJ whole genome shotgun (WGS) entry which is preliminary data.</text>
</comment>
<dbReference type="GO" id="GO:0016758">
    <property type="term" value="F:hexosyltransferase activity"/>
    <property type="evidence" value="ECO:0007669"/>
    <property type="project" value="InterPro"/>
</dbReference>
<evidence type="ECO:0000256" key="2">
    <source>
        <dbReference type="ARBA" id="ARBA00006962"/>
    </source>
</evidence>
<evidence type="ECO:0000256" key="1">
    <source>
        <dbReference type="ARBA" id="ARBA00004370"/>
    </source>
</evidence>
<reference evidence="7 8" key="1">
    <citation type="journal article" date="2020" name="Biotechnol. Biofuels">
        <title>New insights from the biogas microbiome by comprehensive genome-resolved metagenomics of nearly 1600 species originating from multiple anaerobic digesters.</title>
        <authorList>
            <person name="Campanaro S."/>
            <person name="Treu L."/>
            <person name="Rodriguez-R L.M."/>
            <person name="Kovalovszki A."/>
            <person name="Ziels R.M."/>
            <person name="Maus I."/>
            <person name="Zhu X."/>
            <person name="Kougias P.G."/>
            <person name="Basile A."/>
            <person name="Luo G."/>
            <person name="Schluter A."/>
            <person name="Konstantinidis K.T."/>
            <person name="Angelidaki I."/>
        </authorList>
    </citation>
    <scope>NUCLEOTIDE SEQUENCE [LARGE SCALE GENOMIC DNA]</scope>
    <source>
        <strain evidence="7">AS06rmzACSIP_65</strain>
    </source>
</reference>